<accession>A0A5Q4BJK3</accession>
<reference evidence="2 3" key="1">
    <citation type="journal article" date="2019" name="Sci. Rep.">
        <title>Colletotrichum shisoi sp. nov., an anthracnose pathogen of Perilla frutescens in Japan: molecular phylogenetic, morphological and genomic evidence.</title>
        <authorList>
            <person name="Gan P."/>
            <person name="Tsushima A."/>
            <person name="Hiroyama R."/>
            <person name="Narusaka M."/>
            <person name="Takano Y."/>
            <person name="Narusaka Y."/>
            <person name="Kawaradani M."/>
            <person name="Damm U."/>
            <person name="Shirasu K."/>
        </authorList>
    </citation>
    <scope>NUCLEOTIDE SEQUENCE [LARGE SCALE GENOMIC DNA]</scope>
    <source>
        <strain evidence="2 3">PG-2018a</strain>
    </source>
</reference>
<keyword evidence="1" id="KW-0812">Transmembrane</keyword>
<dbReference type="OrthoDB" id="3750908at2759"/>
<proteinExistence type="predicted"/>
<protein>
    <submittedName>
        <fullName evidence="2">Uncharacterized protein</fullName>
    </submittedName>
</protein>
<dbReference type="EMBL" id="PUHP01001106">
    <property type="protein sequence ID" value="TQN66774.1"/>
    <property type="molecule type" value="Genomic_DNA"/>
</dbReference>
<comment type="caution">
    <text evidence="2">The sequence shown here is derived from an EMBL/GenBank/DDBJ whole genome shotgun (WGS) entry which is preliminary data.</text>
</comment>
<feature type="transmembrane region" description="Helical" evidence="1">
    <location>
        <begin position="231"/>
        <end position="251"/>
    </location>
</feature>
<name>A0A5Q4BJK3_9PEZI</name>
<dbReference type="AlphaFoldDB" id="A0A5Q4BJK3"/>
<evidence type="ECO:0000313" key="2">
    <source>
        <dbReference type="EMBL" id="TQN66774.1"/>
    </source>
</evidence>
<feature type="non-terminal residue" evidence="2">
    <location>
        <position position="256"/>
    </location>
</feature>
<sequence length="256" mass="27758">MSYSSQLIMPPVPGTDPSLFYGDTSDLTRVYDTHSIASYWSSDPSDDESAVPILGHRQTIIGYQTMAQTDHQGAAAAAAAAASTNQAQAQAQAQGGGGSLKDRMCPNMRGCWSFSWEAYSLKTADKAVLFRRICMYVILGIRTAMSVIGVVRDIIQARVAGFIIGIILAVIGFFFIAWCLAVIGQAEGRRKVLGVMVGRWHLDVFLLVTAFIHAALLIGSFFGLGSAGGHATWLIMWLLIFLVAWIGTWPAEQESY</sequence>
<gene>
    <name evidence="2" type="ORF">CSHISOI_08670</name>
</gene>
<evidence type="ECO:0000313" key="3">
    <source>
        <dbReference type="Proteomes" id="UP000326340"/>
    </source>
</evidence>
<feature type="transmembrane region" description="Helical" evidence="1">
    <location>
        <begin position="204"/>
        <end position="225"/>
    </location>
</feature>
<keyword evidence="3" id="KW-1185">Reference proteome</keyword>
<keyword evidence="1" id="KW-1133">Transmembrane helix</keyword>
<feature type="transmembrane region" description="Helical" evidence="1">
    <location>
        <begin position="161"/>
        <end position="183"/>
    </location>
</feature>
<organism evidence="2 3">
    <name type="scientific">Colletotrichum shisoi</name>
    <dbReference type="NCBI Taxonomy" id="2078593"/>
    <lineage>
        <taxon>Eukaryota</taxon>
        <taxon>Fungi</taxon>
        <taxon>Dikarya</taxon>
        <taxon>Ascomycota</taxon>
        <taxon>Pezizomycotina</taxon>
        <taxon>Sordariomycetes</taxon>
        <taxon>Hypocreomycetidae</taxon>
        <taxon>Glomerellales</taxon>
        <taxon>Glomerellaceae</taxon>
        <taxon>Colletotrichum</taxon>
        <taxon>Colletotrichum destructivum species complex</taxon>
    </lineage>
</organism>
<keyword evidence="1" id="KW-0472">Membrane</keyword>
<dbReference type="Proteomes" id="UP000326340">
    <property type="component" value="Unassembled WGS sequence"/>
</dbReference>
<evidence type="ECO:0000256" key="1">
    <source>
        <dbReference type="SAM" id="Phobius"/>
    </source>
</evidence>
<feature type="transmembrane region" description="Helical" evidence="1">
    <location>
        <begin position="133"/>
        <end position="155"/>
    </location>
</feature>